<organism evidence="1">
    <name type="scientific">Medioppia subpectinata</name>
    <dbReference type="NCBI Taxonomy" id="1979941"/>
    <lineage>
        <taxon>Eukaryota</taxon>
        <taxon>Metazoa</taxon>
        <taxon>Ecdysozoa</taxon>
        <taxon>Arthropoda</taxon>
        <taxon>Chelicerata</taxon>
        <taxon>Arachnida</taxon>
        <taxon>Acari</taxon>
        <taxon>Acariformes</taxon>
        <taxon>Sarcoptiformes</taxon>
        <taxon>Oribatida</taxon>
        <taxon>Brachypylina</taxon>
        <taxon>Oppioidea</taxon>
        <taxon>Oppiidae</taxon>
        <taxon>Medioppia</taxon>
    </lineage>
</organism>
<keyword evidence="2" id="KW-1185">Reference proteome</keyword>
<evidence type="ECO:0000313" key="1">
    <source>
        <dbReference type="EMBL" id="CAD7620844.1"/>
    </source>
</evidence>
<sequence>MYKYKAAVIPREGNKSEYLAVIGSACSCGWGRTKWSVHLPLQLNASGLDSIQSAYTQTSLRLYSSAKKFVFHNSSTTSVPTMPRSFLIKKSSKLVNNSIITANTSPINGCTDDEEENSLSKSNDTKNVIDLSYAKDRTSNRDKTEPTAFARIYGSV</sequence>
<protein>
    <submittedName>
        <fullName evidence="1">Uncharacterized protein</fullName>
    </submittedName>
</protein>
<dbReference type="EMBL" id="OC854952">
    <property type="protein sequence ID" value="CAD7620844.1"/>
    <property type="molecule type" value="Genomic_DNA"/>
</dbReference>
<dbReference type="EMBL" id="CAJPIZ010000377">
    <property type="protein sequence ID" value="CAG2101274.1"/>
    <property type="molecule type" value="Genomic_DNA"/>
</dbReference>
<gene>
    <name evidence="1" type="ORF">OSB1V03_LOCUS1325</name>
</gene>
<name>A0A7R9KD70_9ACAR</name>
<evidence type="ECO:0000313" key="2">
    <source>
        <dbReference type="Proteomes" id="UP000759131"/>
    </source>
</evidence>
<dbReference type="PROSITE" id="PS51257">
    <property type="entry name" value="PROKAR_LIPOPROTEIN"/>
    <property type="match status" value="1"/>
</dbReference>
<dbReference type="AlphaFoldDB" id="A0A7R9KD70"/>
<proteinExistence type="predicted"/>
<reference evidence="1" key="1">
    <citation type="submission" date="2020-11" db="EMBL/GenBank/DDBJ databases">
        <authorList>
            <person name="Tran Van P."/>
        </authorList>
    </citation>
    <scope>NUCLEOTIDE SEQUENCE</scope>
</reference>
<dbReference type="Proteomes" id="UP000759131">
    <property type="component" value="Unassembled WGS sequence"/>
</dbReference>
<accession>A0A7R9KD70</accession>